<dbReference type="Proteomes" id="UP001055879">
    <property type="component" value="Linkage Group LG06"/>
</dbReference>
<keyword evidence="2" id="KW-1185">Reference proteome</keyword>
<gene>
    <name evidence="1" type="ORF">L6452_19675</name>
</gene>
<protein>
    <submittedName>
        <fullName evidence="1">Uncharacterized protein</fullName>
    </submittedName>
</protein>
<dbReference type="EMBL" id="CM042052">
    <property type="protein sequence ID" value="KAI3718791.1"/>
    <property type="molecule type" value="Genomic_DNA"/>
</dbReference>
<evidence type="ECO:0000313" key="1">
    <source>
        <dbReference type="EMBL" id="KAI3718791.1"/>
    </source>
</evidence>
<comment type="caution">
    <text evidence="1">The sequence shown here is derived from an EMBL/GenBank/DDBJ whole genome shotgun (WGS) entry which is preliminary data.</text>
</comment>
<sequence length="156" mass="17254">MIGVSSAPDYTPPWSSLLQTYHHRFSPSSSVPLFFGPSSHTFSNLEKVLGRQVMRVKALGIALKNADKSPIYAHHAYMIPLGVAPMVVDIDDENGPLLFKCDPADQFFGHKGDGKLYIFLELVMKSSLAKLSEVLTTGFPSVVLHQADFQWFELTA</sequence>
<name>A0ACB9B987_ARCLA</name>
<organism evidence="1 2">
    <name type="scientific">Arctium lappa</name>
    <name type="common">Greater burdock</name>
    <name type="synonym">Lappa major</name>
    <dbReference type="NCBI Taxonomy" id="4217"/>
    <lineage>
        <taxon>Eukaryota</taxon>
        <taxon>Viridiplantae</taxon>
        <taxon>Streptophyta</taxon>
        <taxon>Embryophyta</taxon>
        <taxon>Tracheophyta</taxon>
        <taxon>Spermatophyta</taxon>
        <taxon>Magnoliopsida</taxon>
        <taxon>eudicotyledons</taxon>
        <taxon>Gunneridae</taxon>
        <taxon>Pentapetalae</taxon>
        <taxon>asterids</taxon>
        <taxon>campanulids</taxon>
        <taxon>Asterales</taxon>
        <taxon>Asteraceae</taxon>
        <taxon>Carduoideae</taxon>
        <taxon>Cardueae</taxon>
        <taxon>Arctiinae</taxon>
        <taxon>Arctium</taxon>
    </lineage>
</organism>
<proteinExistence type="predicted"/>
<reference evidence="2" key="1">
    <citation type="journal article" date="2022" name="Mol. Ecol. Resour.">
        <title>The genomes of chicory, endive, great burdock and yacon provide insights into Asteraceae palaeo-polyploidization history and plant inulin production.</title>
        <authorList>
            <person name="Fan W."/>
            <person name="Wang S."/>
            <person name="Wang H."/>
            <person name="Wang A."/>
            <person name="Jiang F."/>
            <person name="Liu H."/>
            <person name="Zhao H."/>
            <person name="Xu D."/>
            <person name="Zhang Y."/>
        </authorList>
    </citation>
    <scope>NUCLEOTIDE SEQUENCE [LARGE SCALE GENOMIC DNA]</scope>
    <source>
        <strain evidence="2">cv. Niubang</strain>
    </source>
</reference>
<accession>A0ACB9B987</accession>
<evidence type="ECO:0000313" key="2">
    <source>
        <dbReference type="Proteomes" id="UP001055879"/>
    </source>
</evidence>
<reference evidence="1 2" key="2">
    <citation type="journal article" date="2022" name="Mol. Ecol. Resour.">
        <title>The genomes of chicory, endive, great burdock and yacon provide insights into Asteraceae paleo-polyploidization history and plant inulin production.</title>
        <authorList>
            <person name="Fan W."/>
            <person name="Wang S."/>
            <person name="Wang H."/>
            <person name="Wang A."/>
            <person name="Jiang F."/>
            <person name="Liu H."/>
            <person name="Zhao H."/>
            <person name="Xu D."/>
            <person name="Zhang Y."/>
        </authorList>
    </citation>
    <scope>NUCLEOTIDE SEQUENCE [LARGE SCALE GENOMIC DNA]</scope>
    <source>
        <strain evidence="2">cv. Niubang</strain>
    </source>
</reference>